<feature type="transmembrane region" description="Helical" evidence="8">
    <location>
        <begin position="14"/>
        <end position="37"/>
    </location>
</feature>
<evidence type="ECO:0000313" key="11">
    <source>
        <dbReference type="Proteomes" id="UP000241434"/>
    </source>
</evidence>
<keyword evidence="8" id="KW-1133">Transmembrane helix</keyword>
<evidence type="ECO:0000313" key="10">
    <source>
        <dbReference type="EMBL" id="PSJ31794.1"/>
    </source>
</evidence>
<feature type="domain" description="Histidine kinase" evidence="9">
    <location>
        <begin position="191"/>
        <end position="409"/>
    </location>
</feature>
<dbReference type="InterPro" id="IPR003661">
    <property type="entry name" value="HisK_dim/P_dom"/>
</dbReference>
<gene>
    <name evidence="10" type="ORF">UF10_04025</name>
</gene>
<comment type="caution">
    <text evidence="10">The sequence shown here is derived from an EMBL/GenBank/DDBJ whole genome shotgun (WGS) entry which is preliminary data.</text>
</comment>
<dbReference type="EC" id="2.7.13.3" evidence="3"/>
<protein>
    <recommendedName>
        <fullName evidence="3">histidine kinase</fullName>
        <ecNumber evidence="3">2.7.13.3</ecNumber>
    </recommendedName>
</protein>
<dbReference type="SMART" id="SM00388">
    <property type="entry name" value="HisKA"/>
    <property type="match status" value="1"/>
</dbReference>
<evidence type="ECO:0000256" key="6">
    <source>
        <dbReference type="ARBA" id="ARBA00022777"/>
    </source>
</evidence>
<dbReference type="PRINTS" id="PR00344">
    <property type="entry name" value="BCTRLSENSOR"/>
</dbReference>
<dbReference type="AlphaFoldDB" id="A0A2P7Q1F4"/>
<dbReference type="InterPro" id="IPR050351">
    <property type="entry name" value="BphY/WalK/GraS-like"/>
</dbReference>
<evidence type="ECO:0000256" key="7">
    <source>
        <dbReference type="ARBA" id="ARBA00023012"/>
    </source>
</evidence>
<dbReference type="EMBL" id="JYGE01000003">
    <property type="protein sequence ID" value="PSJ31794.1"/>
    <property type="molecule type" value="Genomic_DNA"/>
</dbReference>
<dbReference type="GO" id="GO:0000155">
    <property type="term" value="F:phosphorelay sensor kinase activity"/>
    <property type="evidence" value="ECO:0007669"/>
    <property type="project" value="InterPro"/>
</dbReference>
<evidence type="ECO:0000256" key="8">
    <source>
        <dbReference type="SAM" id="Phobius"/>
    </source>
</evidence>
<organism evidence="10 11">
    <name type="scientific">Peptostreptococcus russellii</name>
    <dbReference type="NCBI Taxonomy" id="215200"/>
    <lineage>
        <taxon>Bacteria</taxon>
        <taxon>Bacillati</taxon>
        <taxon>Bacillota</taxon>
        <taxon>Clostridia</taxon>
        <taxon>Peptostreptococcales</taxon>
        <taxon>Peptostreptococcaceae</taxon>
        <taxon>Peptostreptococcus</taxon>
    </lineage>
</organism>
<evidence type="ECO:0000256" key="3">
    <source>
        <dbReference type="ARBA" id="ARBA00012438"/>
    </source>
</evidence>
<dbReference type="Gene3D" id="3.30.565.10">
    <property type="entry name" value="Histidine kinase-like ATPase, C-terminal domain"/>
    <property type="match status" value="1"/>
</dbReference>
<dbReference type="PANTHER" id="PTHR45453:SF1">
    <property type="entry name" value="PHOSPHATE REGULON SENSOR PROTEIN PHOR"/>
    <property type="match status" value="1"/>
</dbReference>
<keyword evidence="8" id="KW-0472">Membrane</keyword>
<dbReference type="GO" id="GO:0005886">
    <property type="term" value="C:plasma membrane"/>
    <property type="evidence" value="ECO:0007669"/>
    <property type="project" value="TreeGrafter"/>
</dbReference>
<keyword evidence="7" id="KW-0902">Two-component regulatory system</keyword>
<dbReference type="SMART" id="SM00387">
    <property type="entry name" value="HATPase_c"/>
    <property type="match status" value="1"/>
</dbReference>
<keyword evidence="11" id="KW-1185">Reference proteome</keyword>
<evidence type="ECO:0000259" key="9">
    <source>
        <dbReference type="PROSITE" id="PS50109"/>
    </source>
</evidence>
<comment type="catalytic activity">
    <reaction evidence="1">
        <text>ATP + protein L-histidine = ADP + protein N-phospho-L-histidine.</text>
        <dbReference type="EC" id="2.7.13.3"/>
    </reaction>
</comment>
<keyword evidence="5" id="KW-0808">Transferase</keyword>
<evidence type="ECO:0000256" key="2">
    <source>
        <dbReference type="ARBA" id="ARBA00004370"/>
    </source>
</evidence>
<dbReference type="InterPro" id="IPR005467">
    <property type="entry name" value="His_kinase_dom"/>
</dbReference>
<dbReference type="FunFam" id="3.30.565.10:FF:000006">
    <property type="entry name" value="Sensor histidine kinase WalK"/>
    <property type="match status" value="1"/>
</dbReference>
<dbReference type="Proteomes" id="UP000241434">
    <property type="component" value="Unassembled WGS sequence"/>
</dbReference>
<evidence type="ECO:0000256" key="1">
    <source>
        <dbReference type="ARBA" id="ARBA00000085"/>
    </source>
</evidence>
<feature type="transmembrane region" description="Helical" evidence="8">
    <location>
        <begin position="145"/>
        <end position="167"/>
    </location>
</feature>
<keyword evidence="8" id="KW-0812">Transmembrane</keyword>
<evidence type="ECO:0000256" key="5">
    <source>
        <dbReference type="ARBA" id="ARBA00022679"/>
    </source>
</evidence>
<name>A0A2P7Q1F4_9FIRM</name>
<dbReference type="CDD" id="cd00075">
    <property type="entry name" value="HATPase"/>
    <property type="match status" value="1"/>
</dbReference>
<dbReference type="Pfam" id="PF00512">
    <property type="entry name" value="HisKA"/>
    <property type="match status" value="1"/>
</dbReference>
<comment type="subcellular location">
    <subcellularLocation>
        <location evidence="2">Membrane</location>
    </subcellularLocation>
</comment>
<dbReference type="Gene3D" id="1.10.287.130">
    <property type="match status" value="1"/>
</dbReference>
<dbReference type="PANTHER" id="PTHR45453">
    <property type="entry name" value="PHOSPHATE REGULON SENSOR PROTEIN PHOR"/>
    <property type="match status" value="1"/>
</dbReference>
<evidence type="ECO:0000256" key="4">
    <source>
        <dbReference type="ARBA" id="ARBA00022553"/>
    </source>
</evidence>
<accession>A0A2P7Q1F4</accession>
<dbReference type="CDD" id="cd00082">
    <property type="entry name" value="HisKA"/>
    <property type="match status" value="1"/>
</dbReference>
<dbReference type="InterPro" id="IPR004358">
    <property type="entry name" value="Sig_transdc_His_kin-like_C"/>
</dbReference>
<dbReference type="InterPro" id="IPR036890">
    <property type="entry name" value="HATPase_C_sf"/>
</dbReference>
<dbReference type="SUPFAM" id="SSF47384">
    <property type="entry name" value="Homodimeric domain of signal transducing histidine kinase"/>
    <property type="match status" value="1"/>
</dbReference>
<dbReference type="RefSeq" id="WP_106776542.1">
    <property type="nucleotide sequence ID" value="NZ_JYGE01000003.1"/>
</dbReference>
<reference evidence="10" key="1">
    <citation type="thesis" date="2015" institute="Rutgers" country="The State University of New Jersey, 14 College Farm Rd., New Brunswick, NJ, USA">
        <title>Ammonia toxicity in bacteria and its implications for treatment of and resource recovery from highly nitrogenous organic wastes.</title>
        <authorList>
            <person name="Luther A.K."/>
        </authorList>
    </citation>
    <scope>NUCLEOTIDE SEQUENCE</scope>
    <source>
        <strain evidence="10">RT-10B</strain>
    </source>
</reference>
<proteinExistence type="predicted"/>
<dbReference type="InterPro" id="IPR036097">
    <property type="entry name" value="HisK_dim/P_sf"/>
</dbReference>
<sequence>MINNNVFIKTRKKLIINIMLVVEIFMILMSFFIYNYFKVGIYNTIDRALLDEFHFVNNQFSGQSIMDPIVLQDPKDIVYIYEGNKVIYYTQNRYFSGSVPLNTINRDYGNFFEGYNGYNFRTAIIKNDHYEFRIMRNIDSEKESLSHMLVLLISADFFSLLLVYIIAKYLSKKALKPIEMSWNNQVKFVQDASHELRTPVAIIQSKLESLLKTPESTIEDEAETVAVAMRETRQLKKMISELLSLTKEESIVSVNNSLFSIEDLFAEIFESYHEIAEYQNKTFDYSIDMKNYNIYTDRNKMTNLIRILIDNAFKYTEEGDFITIKSSEKGRDRIQIIVSDTGIGISENDQKHIFERFFRSSSVRATEIEGSGIGLSIAAIITNTLGGHIKVKSTLGEGTSFIIDLARGREVKKKKSNKKKM</sequence>
<dbReference type="PROSITE" id="PS50109">
    <property type="entry name" value="HIS_KIN"/>
    <property type="match status" value="1"/>
</dbReference>
<keyword evidence="6 10" id="KW-0418">Kinase</keyword>
<dbReference type="Pfam" id="PF02518">
    <property type="entry name" value="HATPase_c"/>
    <property type="match status" value="1"/>
</dbReference>
<keyword evidence="4" id="KW-0597">Phosphoprotein</keyword>
<dbReference type="OrthoDB" id="9813151at2"/>
<dbReference type="SUPFAM" id="SSF55874">
    <property type="entry name" value="ATPase domain of HSP90 chaperone/DNA topoisomerase II/histidine kinase"/>
    <property type="match status" value="1"/>
</dbReference>
<dbReference type="GO" id="GO:0016036">
    <property type="term" value="P:cellular response to phosphate starvation"/>
    <property type="evidence" value="ECO:0007669"/>
    <property type="project" value="TreeGrafter"/>
</dbReference>
<dbReference type="InterPro" id="IPR003594">
    <property type="entry name" value="HATPase_dom"/>
</dbReference>
<dbReference type="GO" id="GO:0004721">
    <property type="term" value="F:phosphoprotein phosphatase activity"/>
    <property type="evidence" value="ECO:0007669"/>
    <property type="project" value="TreeGrafter"/>
</dbReference>